<dbReference type="EMBL" id="CP032427">
    <property type="protein sequence ID" value="AYC38208.1"/>
    <property type="molecule type" value="Genomic_DNA"/>
</dbReference>
<reference evidence="1 2" key="1">
    <citation type="submission" date="2018-09" db="EMBL/GenBank/DDBJ databases">
        <title>Production of Trimethoprim by Streptomyces sp. 3E-1.</title>
        <authorList>
            <person name="Kang H.J."/>
            <person name="Kim S.B."/>
        </authorList>
    </citation>
    <scope>NUCLEOTIDE SEQUENCE [LARGE SCALE GENOMIC DNA]</scope>
    <source>
        <strain evidence="1 2">3E-1</strain>
    </source>
</reference>
<sequence length="83" mass="9433">MTDDATGPLDLDSHVDISLWAPDAVVLFHWLMELDFDRLPVSHKAEKQALTDLLAQLEEWALGTTDSDLERAREIVARNMGWE</sequence>
<organism evidence="1 2">
    <name type="scientific">Streptomyces griseorubiginosus</name>
    <dbReference type="NCBI Taxonomy" id="67304"/>
    <lineage>
        <taxon>Bacteria</taxon>
        <taxon>Bacillati</taxon>
        <taxon>Actinomycetota</taxon>
        <taxon>Actinomycetes</taxon>
        <taxon>Kitasatosporales</taxon>
        <taxon>Streptomycetaceae</taxon>
        <taxon>Streptomyces</taxon>
    </lineage>
</organism>
<dbReference type="AlphaFoldDB" id="A0AAI8PLF0"/>
<evidence type="ECO:0000313" key="2">
    <source>
        <dbReference type="Proteomes" id="UP000265765"/>
    </source>
</evidence>
<proteinExistence type="predicted"/>
<dbReference type="KEGG" id="sge:DWG14_02432"/>
<dbReference type="RefSeq" id="WP_120050823.1">
    <property type="nucleotide sequence ID" value="NZ_CP032427.1"/>
</dbReference>
<accession>A0AAI8PLF0</accession>
<evidence type="ECO:0000313" key="1">
    <source>
        <dbReference type="EMBL" id="AYC38208.1"/>
    </source>
</evidence>
<dbReference type="Proteomes" id="UP000265765">
    <property type="component" value="Chromosome"/>
</dbReference>
<gene>
    <name evidence="1" type="ORF">DWG14_02432</name>
</gene>
<protein>
    <submittedName>
        <fullName evidence="1">Uncharacterized protein</fullName>
    </submittedName>
</protein>
<name>A0AAI8PLF0_9ACTN</name>
<dbReference type="GeneID" id="91281370"/>